<dbReference type="AlphaFoldDB" id="A0A3S3R6A9"/>
<dbReference type="EMBL" id="QPKB01000011">
    <property type="protein sequence ID" value="RWR95110.1"/>
    <property type="molecule type" value="Genomic_DNA"/>
</dbReference>
<dbReference type="PANTHER" id="PTHR47926">
    <property type="entry name" value="PENTATRICOPEPTIDE REPEAT-CONTAINING PROTEIN"/>
    <property type="match status" value="1"/>
</dbReference>
<organism evidence="3 4">
    <name type="scientific">Cinnamomum micranthum f. kanehirae</name>
    <dbReference type="NCBI Taxonomy" id="337451"/>
    <lineage>
        <taxon>Eukaryota</taxon>
        <taxon>Viridiplantae</taxon>
        <taxon>Streptophyta</taxon>
        <taxon>Embryophyta</taxon>
        <taxon>Tracheophyta</taxon>
        <taxon>Spermatophyta</taxon>
        <taxon>Magnoliopsida</taxon>
        <taxon>Magnoliidae</taxon>
        <taxon>Laurales</taxon>
        <taxon>Lauraceae</taxon>
        <taxon>Cinnamomum</taxon>
    </lineage>
</organism>
<reference evidence="3 4" key="1">
    <citation type="journal article" date="2019" name="Nat. Plants">
        <title>Stout camphor tree genome fills gaps in understanding of flowering plant genome evolution.</title>
        <authorList>
            <person name="Chaw S.M."/>
            <person name="Liu Y.C."/>
            <person name="Wu Y.W."/>
            <person name="Wang H.Y."/>
            <person name="Lin C.I."/>
            <person name="Wu C.S."/>
            <person name="Ke H.M."/>
            <person name="Chang L.Y."/>
            <person name="Hsu C.Y."/>
            <person name="Yang H.T."/>
            <person name="Sudianto E."/>
            <person name="Hsu M.H."/>
            <person name="Wu K.P."/>
            <person name="Wang L.N."/>
            <person name="Leebens-Mack J.H."/>
            <person name="Tsai I.J."/>
        </authorList>
    </citation>
    <scope>NUCLEOTIDE SEQUENCE [LARGE SCALE GENOMIC DNA]</scope>
    <source>
        <strain evidence="4">cv. Chaw 1501</strain>
        <tissue evidence="3">Young leaves</tissue>
    </source>
</reference>
<name>A0A3S3R6A9_9MAGN</name>
<gene>
    <name evidence="3" type="ORF">CKAN_02443800</name>
</gene>
<dbReference type="Pfam" id="PF01535">
    <property type="entry name" value="PPR"/>
    <property type="match status" value="1"/>
</dbReference>
<dbReference type="Gene3D" id="1.25.40.10">
    <property type="entry name" value="Tetratricopeptide repeat domain"/>
    <property type="match status" value="1"/>
</dbReference>
<dbReference type="OrthoDB" id="185373at2759"/>
<dbReference type="GO" id="GO:0003723">
    <property type="term" value="F:RNA binding"/>
    <property type="evidence" value="ECO:0007669"/>
    <property type="project" value="InterPro"/>
</dbReference>
<dbReference type="PROSITE" id="PS51375">
    <property type="entry name" value="PPR"/>
    <property type="match status" value="1"/>
</dbReference>
<keyword evidence="4" id="KW-1185">Reference proteome</keyword>
<sequence length="162" mass="18395">MVKKNEMVMVERNIYLWKMRWCKGLGTPEECRRDQDAGDMEKSGCDLCVGRKGRGCVWEERGKWKDGFEGVVRVFNAIPERNVLMGTTLINGFAAHGRTKEALRIFDEMKKAKLQLDYIISIGVLTACSHGGLLDERMRVFDSIRRDYGIEPSASIDNKTGS</sequence>
<accession>A0A3S3R6A9</accession>
<dbReference type="PANTHER" id="PTHR47926:SF347">
    <property type="entry name" value="PENTATRICOPEPTIDE REPEAT-CONTAINING PROTEIN"/>
    <property type="match status" value="1"/>
</dbReference>
<evidence type="ECO:0000313" key="4">
    <source>
        <dbReference type="Proteomes" id="UP000283530"/>
    </source>
</evidence>
<dbReference type="STRING" id="337451.A0A3S3R6A9"/>
<dbReference type="NCBIfam" id="TIGR00756">
    <property type="entry name" value="PPR"/>
    <property type="match status" value="1"/>
</dbReference>
<protein>
    <submittedName>
        <fullName evidence="3">Pentatricopeptide repeat-containing-like protein</fullName>
    </submittedName>
</protein>
<dbReference type="InterPro" id="IPR002885">
    <property type="entry name" value="PPR_rpt"/>
</dbReference>
<keyword evidence="1" id="KW-0677">Repeat</keyword>
<evidence type="ECO:0000313" key="3">
    <source>
        <dbReference type="EMBL" id="RWR95110.1"/>
    </source>
</evidence>
<dbReference type="InterPro" id="IPR046960">
    <property type="entry name" value="PPR_At4g14850-like_plant"/>
</dbReference>
<evidence type="ECO:0000256" key="1">
    <source>
        <dbReference type="ARBA" id="ARBA00022737"/>
    </source>
</evidence>
<dbReference type="InterPro" id="IPR011990">
    <property type="entry name" value="TPR-like_helical_dom_sf"/>
</dbReference>
<dbReference type="Proteomes" id="UP000283530">
    <property type="component" value="Unassembled WGS sequence"/>
</dbReference>
<dbReference type="GO" id="GO:0009451">
    <property type="term" value="P:RNA modification"/>
    <property type="evidence" value="ECO:0007669"/>
    <property type="project" value="InterPro"/>
</dbReference>
<proteinExistence type="predicted"/>
<comment type="caution">
    <text evidence="3">The sequence shown here is derived from an EMBL/GenBank/DDBJ whole genome shotgun (WGS) entry which is preliminary data.</text>
</comment>
<evidence type="ECO:0000256" key="2">
    <source>
        <dbReference type="PROSITE-ProRule" id="PRU00708"/>
    </source>
</evidence>
<feature type="repeat" description="PPR" evidence="2">
    <location>
        <begin position="82"/>
        <end position="116"/>
    </location>
</feature>